<name>A0A379KDF2_9BURK</name>
<evidence type="ECO:0000313" key="1">
    <source>
        <dbReference type="EMBL" id="SUD65901.1"/>
    </source>
</evidence>
<dbReference type="InterPro" id="IPR036366">
    <property type="entry name" value="PGBDSf"/>
</dbReference>
<dbReference type="AlphaFoldDB" id="A0A379KDF2"/>
<proteinExistence type="predicted"/>
<dbReference type="Proteomes" id="UP000254573">
    <property type="component" value="Unassembled WGS sequence"/>
</dbReference>
<sequence length="44" mass="4458">MITLANTLRQGDHGAAVRALQTALVTFGAAIAATDGSVPRPPAR</sequence>
<evidence type="ECO:0000313" key="2">
    <source>
        <dbReference type="Proteomes" id="UP000254573"/>
    </source>
</evidence>
<reference evidence="1 2" key="1">
    <citation type="submission" date="2018-06" db="EMBL/GenBank/DDBJ databases">
        <authorList>
            <consortium name="Pathogen Informatics"/>
            <person name="Doyle S."/>
        </authorList>
    </citation>
    <scope>NUCLEOTIDE SEQUENCE [LARGE SCALE GENOMIC DNA]</scope>
    <source>
        <strain evidence="1 2">NCTC13160</strain>
    </source>
</reference>
<accession>A0A379KDF2</accession>
<protein>
    <submittedName>
        <fullName evidence="1">Uncharacterized protein</fullName>
    </submittedName>
</protein>
<dbReference type="EMBL" id="UGSG01000003">
    <property type="protein sequence ID" value="SUD65901.1"/>
    <property type="molecule type" value="Genomic_DNA"/>
</dbReference>
<gene>
    <name evidence="1" type="ORF">NCTC13160_04999</name>
</gene>
<organism evidence="1 2">
    <name type="scientific">Pandoraea pnomenusa</name>
    <dbReference type="NCBI Taxonomy" id="93220"/>
    <lineage>
        <taxon>Bacteria</taxon>
        <taxon>Pseudomonadati</taxon>
        <taxon>Pseudomonadota</taxon>
        <taxon>Betaproteobacteria</taxon>
        <taxon>Burkholderiales</taxon>
        <taxon>Burkholderiaceae</taxon>
        <taxon>Pandoraea</taxon>
    </lineage>
</organism>
<dbReference type="Gene3D" id="1.10.101.10">
    <property type="entry name" value="PGBD-like superfamily/PGBD"/>
    <property type="match status" value="1"/>
</dbReference>